<name>A0ABR1EAS5_NECAM</name>
<feature type="transmembrane region" description="Helical" evidence="5">
    <location>
        <begin position="59"/>
        <end position="79"/>
    </location>
</feature>
<evidence type="ECO:0000256" key="1">
    <source>
        <dbReference type="ARBA" id="ARBA00004141"/>
    </source>
</evidence>
<evidence type="ECO:0000259" key="6">
    <source>
        <dbReference type="PROSITE" id="PS50011"/>
    </source>
</evidence>
<feature type="transmembrane region" description="Helical" evidence="5">
    <location>
        <begin position="878"/>
        <end position="901"/>
    </location>
</feature>
<protein>
    <recommendedName>
        <fullName evidence="6">Protein kinase domain-containing protein</fullName>
    </recommendedName>
</protein>
<feature type="transmembrane region" description="Helical" evidence="5">
    <location>
        <begin position="193"/>
        <end position="212"/>
    </location>
</feature>
<feature type="domain" description="Protein kinase" evidence="6">
    <location>
        <begin position="455"/>
        <end position="716"/>
    </location>
</feature>
<dbReference type="PANTHER" id="PTHR22961">
    <property type="entry name" value="SER/THR PROTEIN KINASE-TRB"/>
    <property type="match status" value="1"/>
</dbReference>
<dbReference type="Pfam" id="PF01529">
    <property type="entry name" value="DHHC"/>
    <property type="match status" value="1"/>
</dbReference>
<feature type="transmembrane region" description="Helical" evidence="5">
    <location>
        <begin position="846"/>
        <end position="866"/>
    </location>
</feature>
<gene>
    <name evidence="7" type="primary">Necator_chrX.g21559</name>
    <name evidence="7" type="ORF">RB195_021398</name>
</gene>
<dbReference type="Pfam" id="PF00069">
    <property type="entry name" value="Pkinase"/>
    <property type="match status" value="1"/>
</dbReference>
<keyword evidence="4 5" id="KW-0472">Membrane</keyword>
<organism evidence="7 8">
    <name type="scientific">Necator americanus</name>
    <name type="common">Human hookworm</name>
    <dbReference type="NCBI Taxonomy" id="51031"/>
    <lineage>
        <taxon>Eukaryota</taxon>
        <taxon>Metazoa</taxon>
        <taxon>Ecdysozoa</taxon>
        <taxon>Nematoda</taxon>
        <taxon>Chromadorea</taxon>
        <taxon>Rhabditida</taxon>
        <taxon>Rhabditina</taxon>
        <taxon>Rhabditomorpha</taxon>
        <taxon>Strongyloidea</taxon>
        <taxon>Ancylostomatidae</taxon>
        <taxon>Bunostominae</taxon>
        <taxon>Necator</taxon>
    </lineage>
</organism>
<dbReference type="PROSITE" id="PS50216">
    <property type="entry name" value="DHHC"/>
    <property type="match status" value="1"/>
</dbReference>
<evidence type="ECO:0000313" key="8">
    <source>
        <dbReference type="Proteomes" id="UP001303046"/>
    </source>
</evidence>
<evidence type="ECO:0000256" key="5">
    <source>
        <dbReference type="SAM" id="Phobius"/>
    </source>
</evidence>
<feature type="transmembrane region" description="Helical" evidence="5">
    <location>
        <begin position="224"/>
        <end position="250"/>
    </location>
</feature>
<dbReference type="EMBL" id="JAVFWL010000006">
    <property type="protein sequence ID" value="KAK6759802.1"/>
    <property type="molecule type" value="Genomic_DNA"/>
</dbReference>
<dbReference type="InterPro" id="IPR001594">
    <property type="entry name" value="Palmitoyltrfase_DHHC"/>
</dbReference>
<dbReference type="InterPro" id="IPR024104">
    <property type="entry name" value="Tribbles/Ser_Thr_kinase_40"/>
</dbReference>
<keyword evidence="2 5" id="KW-0812">Transmembrane</keyword>
<comment type="caution">
    <text evidence="7">The sequence shown here is derived from an EMBL/GenBank/DDBJ whole genome shotgun (WGS) entry which is preliminary data.</text>
</comment>
<evidence type="ECO:0000256" key="2">
    <source>
        <dbReference type="ARBA" id="ARBA00022692"/>
    </source>
</evidence>
<accession>A0ABR1EAS5</accession>
<sequence length="905" mass="101740">MSCRFLTRLNHRLARFGDFFVEYGGCIFLIFMIISVYYVGVTVSCSAYESSEHCYLVTYIGILIIAEIVVNLVLFQYYSRHNCVSHWQRQSCVAGLFRNAISIDELSLMAEEEGEFDPAYLSRFCTVCNREAPIRSHHCPICKICVLRKDHHCFITGACVGLGNQRYFIIFLFWACIGLLLGARYIAVYLYHISTAGFPLGFLYCIGPIAVVRWIAGYTNFLHAFVCTTFSFILASLVASGAFFGMQIYYTCYGYTMYEYHSSVRYAFDGDGTNIGERFRLIFGRHWPLNFLFPQFWNAQVLTTQIATNLFRVRSRHIAIATVSVVVFVLNDRYTVDYRLIHCSSNVRPTCSAACLNNKHQSSNLPIIEMTTRERSSSSLSLLSDVSQESSDELKRQRYGSASFTDDSYNSPLSNGSDFSSSEFLSSCGSSCRGRLLIGGKKREKLEPLVNNSVIGDYRIVGAGKDSRAVHLPTNKVVNCQVLTSQEAHVVSQLVARLDEAEKYYRGPDINELRDLVMPPECEVVEEMSGRVVMFVPLHECSLHAYAQKKGFQMTEADVEPVFKQIVRILAFCHALGIIVRNLKPRKLVFDQQNRIRLENVLDCIVCDDPADDRMVDKYCTPAFAAPEVVNRASNFSGKACDVWSLGILLYLLLLGRYPFYDETPAGVFSKIRVAKVVLPPDVHLSAGARALIFGLLRRDPDERPTTAELRFTKWVCPPKVPCRRRPTDPRISPALHMRIALAQNLLEEMTEPFVRVPCYPPRSRSLGRASALAAPSSSSMSPSTSRSFPSPSVLNAFGAPRYRGQALSQFHRGMSRRYTTPKEYAEAQNELGSCMPEFRGTLRRAITFGVLIGVPFGIYVGYMQHGRNLRAFAGKSLATWTATTMTFGAIGLMAGTYNCLRVQM</sequence>
<dbReference type="PROSITE" id="PS50011">
    <property type="entry name" value="PROTEIN_KINASE_DOM"/>
    <property type="match status" value="1"/>
</dbReference>
<dbReference type="InterPro" id="IPR011009">
    <property type="entry name" value="Kinase-like_dom_sf"/>
</dbReference>
<dbReference type="SMART" id="SM00220">
    <property type="entry name" value="S_TKc"/>
    <property type="match status" value="1"/>
</dbReference>
<dbReference type="SUPFAM" id="SSF56112">
    <property type="entry name" value="Protein kinase-like (PK-like)"/>
    <property type="match status" value="1"/>
</dbReference>
<dbReference type="InterPro" id="IPR000719">
    <property type="entry name" value="Prot_kinase_dom"/>
</dbReference>
<reference evidence="7 8" key="1">
    <citation type="submission" date="2023-08" db="EMBL/GenBank/DDBJ databases">
        <title>A Necator americanus chromosomal reference genome.</title>
        <authorList>
            <person name="Ilik V."/>
            <person name="Petrzelkova K.J."/>
            <person name="Pardy F."/>
            <person name="Fuh T."/>
            <person name="Niatou-Singa F.S."/>
            <person name="Gouil Q."/>
            <person name="Baker L."/>
            <person name="Ritchie M.E."/>
            <person name="Jex A.R."/>
            <person name="Gazzola D."/>
            <person name="Li H."/>
            <person name="Toshio Fujiwara R."/>
            <person name="Zhan B."/>
            <person name="Aroian R.V."/>
            <person name="Pafco B."/>
            <person name="Schwarz E.M."/>
        </authorList>
    </citation>
    <scope>NUCLEOTIDE SEQUENCE [LARGE SCALE GENOMIC DNA]</scope>
    <source>
        <strain evidence="7 8">Aroian</strain>
        <tissue evidence="7">Whole animal</tissue>
    </source>
</reference>
<keyword evidence="8" id="KW-1185">Reference proteome</keyword>
<comment type="subcellular location">
    <subcellularLocation>
        <location evidence="1">Membrane</location>
        <topology evidence="1">Multi-pass membrane protein</topology>
    </subcellularLocation>
</comment>
<evidence type="ECO:0000256" key="3">
    <source>
        <dbReference type="ARBA" id="ARBA00022989"/>
    </source>
</evidence>
<proteinExistence type="predicted"/>
<feature type="transmembrane region" description="Helical" evidence="5">
    <location>
        <begin position="20"/>
        <end position="39"/>
    </location>
</feature>
<dbReference type="Proteomes" id="UP001303046">
    <property type="component" value="Unassembled WGS sequence"/>
</dbReference>
<evidence type="ECO:0000256" key="4">
    <source>
        <dbReference type="ARBA" id="ARBA00023136"/>
    </source>
</evidence>
<evidence type="ECO:0000313" key="7">
    <source>
        <dbReference type="EMBL" id="KAK6759802.1"/>
    </source>
</evidence>
<dbReference type="PANTHER" id="PTHR22961:SF13">
    <property type="entry name" value="TRIBBLES"/>
    <property type="match status" value="1"/>
</dbReference>
<keyword evidence="3 5" id="KW-1133">Transmembrane helix</keyword>
<feature type="transmembrane region" description="Helical" evidence="5">
    <location>
        <begin position="167"/>
        <end position="187"/>
    </location>
</feature>
<dbReference type="Gene3D" id="1.10.510.10">
    <property type="entry name" value="Transferase(Phosphotransferase) domain 1"/>
    <property type="match status" value="1"/>
</dbReference>